<evidence type="ECO:0000256" key="1">
    <source>
        <dbReference type="ARBA" id="ARBA00000966"/>
    </source>
</evidence>
<dbReference type="InterPro" id="IPR000334">
    <property type="entry name" value="Glyco_hydro_45"/>
</dbReference>
<evidence type="ECO:0000256" key="6">
    <source>
        <dbReference type="ARBA" id="ARBA00023277"/>
    </source>
</evidence>
<dbReference type="PANTHER" id="PTHR39730">
    <property type="entry name" value="ENDOGLUCANASE 1"/>
    <property type="match status" value="1"/>
</dbReference>
<evidence type="ECO:0000256" key="10">
    <source>
        <dbReference type="SAM" id="SignalP"/>
    </source>
</evidence>
<feature type="region of interest" description="Disordered" evidence="9">
    <location>
        <begin position="257"/>
        <end position="332"/>
    </location>
</feature>
<evidence type="ECO:0000256" key="5">
    <source>
        <dbReference type="ARBA" id="ARBA00023001"/>
    </source>
</evidence>
<sequence length="357" mass="38298">MHRTRCVLLLFLLAEDSVASSSEWFTGTWTTGYWDCCKPSCAWADKGNVTNPMHVCDADGNIIEDINSVSVCDAGVAGTCPSNQPWMVRDNLSYGFAAAAVSGDHGLTGDDNCGQCYQLIFTSGKHDPDGDNWGGAHPDLAGKSMVIQVTNIGYDVSGDHSFDILIPAAGQGYYTTGCSIQFSGYSSENFDCGNNYGGCDDVSGCAELPAALRSGCEWRFEWYKWLTADGQTNNPYVDFRRVQCPKNITDVSGFQAKDDSEYPAVSDDMSPTTAPPTLSPAAHSTAFPSTSPTLSPTAPPTSSPTQFPTTPQTLSPSTLRTSPSSTSTPTSAASESVRCARIIFKLILWTVCLFFKF</sequence>
<keyword evidence="7" id="KW-0326">Glycosidase</keyword>
<dbReference type="Pfam" id="PF02015">
    <property type="entry name" value="Glyco_hydro_45"/>
    <property type="match status" value="1"/>
</dbReference>
<dbReference type="Proteomes" id="UP001190700">
    <property type="component" value="Unassembled WGS sequence"/>
</dbReference>
<name>A0AAE0KQE7_9CHLO</name>
<feature type="domain" description="Glycosyl hydrolases family 45 active site" evidence="11">
    <location>
        <begin position="30"/>
        <end position="254"/>
    </location>
</feature>
<evidence type="ECO:0000256" key="9">
    <source>
        <dbReference type="SAM" id="MobiDB-lite"/>
    </source>
</evidence>
<dbReference type="InterPro" id="IPR036908">
    <property type="entry name" value="RlpA-like_sf"/>
</dbReference>
<dbReference type="SUPFAM" id="SSF50685">
    <property type="entry name" value="Barwin-like endoglucanases"/>
    <property type="match status" value="1"/>
</dbReference>
<dbReference type="InterPro" id="IPR052288">
    <property type="entry name" value="GH45_Enzymes"/>
</dbReference>
<feature type="compositionally biased region" description="Low complexity" evidence="9">
    <location>
        <begin position="279"/>
        <end position="296"/>
    </location>
</feature>
<evidence type="ECO:0000259" key="11">
    <source>
        <dbReference type="Pfam" id="PF02015"/>
    </source>
</evidence>
<evidence type="ECO:0000256" key="3">
    <source>
        <dbReference type="ARBA" id="ARBA00012601"/>
    </source>
</evidence>
<dbReference type="GO" id="GO:0008810">
    <property type="term" value="F:cellulase activity"/>
    <property type="evidence" value="ECO:0007669"/>
    <property type="project" value="UniProtKB-EC"/>
</dbReference>
<keyword evidence="4" id="KW-0378">Hydrolase</keyword>
<evidence type="ECO:0000256" key="4">
    <source>
        <dbReference type="ARBA" id="ARBA00022801"/>
    </source>
</evidence>
<gene>
    <name evidence="12" type="ORF">CYMTET_34205</name>
</gene>
<dbReference type="PANTHER" id="PTHR39730:SF1">
    <property type="entry name" value="ENDOGLUCANASE 1"/>
    <property type="match status" value="1"/>
</dbReference>
<comment type="catalytic activity">
    <reaction evidence="1">
        <text>Endohydrolysis of (1-&gt;4)-beta-D-glucosidic linkages in cellulose, lichenin and cereal beta-D-glucans.</text>
        <dbReference type="EC" id="3.2.1.4"/>
    </reaction>
</comment>
<dbReference type="AlphaFoldDB" id="A0AAE0KQE7"/>
<dbReference type="EMBL" id="LGRX02021440">
    <property type="protein sequence ID" value="KAK3256670.1"/>
    <property type="molecule type" value="Genomic_DNA"/>
</dbReference>
<feature type="compositionally biased region" description="Low complexity" evidence="9">
    <location>
        <begin position="303"/>
        <end position="332"/>
    </location>
</feature>
<reference evidence="12 13" key="1">
    <citation type="journal article" date="2015" name="Genome Biol. Evol.">
        <title>Comparative Genomics of a Bacterivorous Green Alga Reveals Evolutionary Causalities and Consequences of Phago-Mixotrophic Mode of Nutrition.</title>
        <authorList>
            <person name="Burns J.A."/>
            <person name="Paasch A."/>
            <person name="Narechania A."/>
            <person name="Kim E."/>
        </authorList>
    </citation>
    <scope>NUCLEOTIDE SEQUENCE [LARGE SCALE GENOMIC DNA]</scope>
    <source>
        <strain evidence="12 13">PLY_AMNH</strain>
    </source>
</reference>
<feature type="signal peptide" evidence="10">
    <location>
        <begin position="1"/>
        <end position="20"/>
    </location>
</feature>
<keyword evidence="8" id="KW-0624">Polysaccharide degradation</keyword>
<dbReference type="GO" id="GO:0030245">
    <property type="term" value="P:cellulose catabolic process"/>
    <property type="evidence" value="ECO:0007669"/>
    <property type="project" value="UniProtKB-KW"/>
</dbReference>
<comment type="similarity">
    <text evidence="2">Belongs to the glycosyl hydrolase 45 (cellulase K) family.</text>
</comment>
<keyword evidence="5" id="KW-0136">Cellulose degradation</keyword>
<evidence type="ECO:0000256" key="8">
    <source>
        <dbReference type="ARBA" id="ARBA00023326"/>
    </source>
</evidence>
<accession>A0AAE0KQE7</accession>
<dbReference type="Gene3D" id="2.40.40.10">
    <property type="entry name" value="RlpA-like domain"/>
    <property type="match status" value="1"/>
</dbReference>
<keyword evidence="6" id="KW-0119">Carbohydrate metabolism</keyword>
<evidence type="ECO:0000256" key="7">
    <source>
        <dbReference type="ARBA" id="ARBA00023295"/>
    </source>
</evidence>
<organism evidence="12 13">
    <name type="scientific">Cymbomonas tetramitiformis</name>
    <dbReference type="NCBI Taxonomy" id="36881"/>
    <lineage>
        <taxon>Eukaryota</taxon>
        <taxon>Viridiplantae</taxon>
        <taxon>Chlorophyta</taxon>
        <taxon>Pyramimonadophyceae</taxon>
        <taxon>Pyramimonadales</taxon>
        <taxon>Pyramimonadaceae</taxon>
        <taxon>Cymbomonas</taxon>
    </lineage>
</organism>
<comment type="caution">
    <text evidence="12">The sequence shown here is derived from an EMBL/GenBank/DDBJ whole genome shotgun (WGS) entry which is preliminary data.</text>
</comment>
<protein>
    <recommendedName>
        <fullName evidence="3">cellulase</fullName>
        <ecNumber evidence="3">3.2.1.4</ecNumber>
    </recommendedName>
</protein>
<feature type="chain" id="PRO_5042076736" description="cellulase" evidence="10">
    <location>
        <begin position="21"/>
        <end position="357"/>
    </location>
</feature>
<keyword evidence="10" id="KW-0732">Signal</keyword>
<evidence type="ECO:0000313" key="12">
    <source>
        <dbReference type="EMBL" id="KAK3256670.1"/>
    </source>
</evidence>
<keyword evidence="13" id="KW-1185">Reference proteome</keyword>
<proteinExistence type="inferred from homology"/>
<evidence type="ECO:0000256" key="2">
    <source>
        <dbReference type="ARBA" id="ARBA00007793"/>
    </source>
</evidence>
<evidence type="ECO:0000313" key="13">
    <source>
        <dbReference type="Proteomes" id="UP001190700"/>
    </source>
</evidence>
<dbReference type="EC" id="3.2.1.4" evidence="3"/>